<feature type="transmembrane region" description="Helical" evidence="1">
    <location>
        <begin position="205"/>
        <end position="225"/>
    </location>
</feature>
<dbReference type="InterPro" id="IPR002656">
    <property type="entry name" value="Acyl_transf_3_dom"/>
</dbReference>
<dbReference type="GO" id="GO:0016747">
    <property type="term" value="F:acyltransferase activity, transferring groups other than amino-acyl groups"/>
    <property type="evidence" value="ECO:0007669"/>
    <property type="project" value="InterPro"/>
</dbReference>
<feature type="domain" description="Acyltransferase 3" evidence="2">
    <location>
        <begin position="33"/>
        <end position="354"/>
    </location>
</feature>
<feature type="transmembrane region" description="Helical" evidence="1">
    <location>
        <begin position="280"/>
        <end position="299"/>
    </location>
</feature>
<keyword evidence="1" id="KW-1133">Transmembrane helix</keyword>
<reference evidence="3 4" key="1">
    <citation type="submission" date="2019-01" db="EMBL/GenBank/DDBJ databases">
        <title>Draft genome sequence of Cellulomonas takizawaensis strain TKZ-21.</title>
        <authorList>
            <person name="Yamamura H."/>
            <person name="Hayashi T."/>
            <person name="Hamada M."/>
            <person name="Serisawa Y."/>
            <person name="Matsuyama K."/>
            <person name="Nakagawa Y."/>
            <person name="Otoguro M."/>
            <person name="Yanagida F."/>
            <person name="Hayakawa M."/>
        </authorList>
    </citation>
    <scope>NUCLEOTIDE SEQUENCE [LARGE SCALE GENOMIC DNA]</scope>
    <source>
        <strain evidence="3 4">NBRC12680</strain>
    </source>
</reference>
<dbReference type="GO" id="GO:0000271">
    <property type="term" value="P:polysaccharide biosynthetic process"/>
    <property type="evidence" value="ECO:0007669"/>
    <property type="project" value="TreeGrafter"/>
</dbReference>
<feature type="transmembrane region" description="Helical" evidence="1">
    <location>
        <begin position="231"/>
        <end position="248"/>
    </location>
</feature>
<accession>A0A402DQA7</accession>
<evidence type="ECO:0000256" key="1">
    <source>
        <dbReference type="SAM" id="Phobius"/>
    </source>
</evidence>
<dbReference type="Pfam" id="PF01757">
    <property type="entry name" value="Acyl_transf_3"/>
    <property type="match status" value="1"/>
</dbReference>
<evidence type="ECO:0000259" key="2">
    <source>
        <dbReference type="Pfam" id="PF01757"/>
    </source>
</evidence>
<keyword evidence="1" id="KW-0812">Transmembrane</keyword>
<feature type="transmembrane region" description="Helical" evidence="1">
    <location>
        <begin position="63"/>
        <end position="84"/>
    </location>
</feature>
<comment type="caution">
    <text evidence="3">The sequence shown here is derived from an EMBL/GenBank/DDBJ whole genome shotgun (WGS) entry which is preliminary data.</text>
</comment>
<dbReference type="PANTHER" id="PTHR23028">
    <property type="entry name" value="ACETYLTRANSFERASE"/>
    <property type="match status" value="1"/>
</dbReference>
<protein>
    <submittedName>
        <fullName evidence="3">Acyltransferase</fullName>
    </submittedName>
</protein>
<feature type="transmembrane region" description="Helical" evidence="1">
    <location>
        <begin position="255"/>
        <end position="274"/>
    </location>
</feature>
<keyword evidence="4" id="KW-1185">Reference proteome</keyword>
<dbReference type="RefSeq" id="WP_165446687.1">
    <property type="nucleotide sequence ID" value="NZ_BIMR01000086.1"/>
</dbReference>
<feature type="transmembrane region" description="Helical" evidence="1">
    <location>
        <begin position="105"/>
        <end position="127"/>
    </location>
</feature>
<dbReference type="GO" id="GO:0016020">
    <property type="term" value="C:membrane"/>
    <property type="evidence" value="ECO:0007669"/>
    <property type="project" value="TreeGrafter"/>
</dbReference>
<evidence type="ECO:0000313" key="3">
    <source>
        <dbReference type="EMBL" id="GCE76276.1"/>
    </source>
</evidence>
<keyword evidence="1" id="KW-0472">Membrane</keyword>
<dbReference type="EMBL" id="BIMR01000086">
    <property type="protein sequence ID" value="GCE76276.1"/>
    <property type="molecule type" value="Genomic_DNA"/>
</dbReference>
<dbReference type="Proteomes" id="UP000289954">
    <property type="component" value="Unassembled WGS sequence"/>
</dbReference>
<sequence>MTSREVPVAAPRAVHGAPTARRGDHAVLATRRNSLNLIRLVLALAVLVFHAYPLGGFTGKPTLLGVGLGGWAVAGFFCLSGYLIQASRDSRPVETYLMLRIARIFPAYWVCLVVTAFVFAPAAYVMAKGTIDGFLTSGPTAPLDYVLTNAFLRINSYAVGDTLTTVPYPVAWNGSLWTLYYEFICYLALAVLGVFAWWRGRIAVLVALAAVTALAVGYPHVAPYVGNDPHVANLVALAPYFFAGAAVYRWRDRVPLTWPVALLSAGLVVGASALDPQRGPVLTAAAFATALLYLGTVLPSPRWVRGNDVSYGVYIYAFPVQQLLVVFGVHTAGLWPYVIATTALTALAAVGSWYAIERPALRTARRRLDRRSGRSPVEAVPAGESVAAVGGPAAVGAAVDADRAQVGAVATSA</sequence>
<evidence type="ECO:0000313" key="4">
    <source>
        <dbReference type="Proteomes" id="UP000289954"/>
    </source>
</evidence>
<organism evidence="3 4">
    <name type="scientific">Cellulomonas biazotea</name>
    <dbReference type="NCBI Taxonomy" id="1709"/>
    <lineage>
        <taxon>Bacteria</taxon>
        <taxon>Bacillati</taxon>
        <taxon>Actinomycetota</taxon>
        <taxon>Actinomycetes</taxon>
        <taxon>Micrococcales</taxon>
        <taxon>Cellulomonadaceae</taxon>
        <taxon>Cellulomonas</taxon>
    </lineage>
</organism>
<dbReference type="InterPro" id="IPR050879">
    <property type="entry name" value="Acyltransferase_3"/>
</dbReference>
<feature type="transmembrane region" description="Helical" evidence="1">
    <location>
        <begin position="335"/>
        <end position="356"/>
    </location>
</feature>
<gene>
    <name evidence="3" type="ORF">CBZ_13320</name>
</gene>
<dbReference type="AlphaFoldDB" id="A0A402DQA7"/>
<keyword evidence="3" id="KW-0808">Transferase</keyword>
<name>A0A402DQA7_9CELL</name>
<feature type="transmembrane region" description="Helical" evidence="1">
    <location>
        <begin position="179"/>
        <end position="198"/>
    </location>
</feature>
<proteinExistence type="predicted"/>
<keyword evidence="3" id="KW-0012">Acyltransferase</keyword>
<feature type="transmembrane region" description="Helical" evidence="1">
    <location>
        <begin position="37"/>
        <end position="57"/>
    </location>
</feature>
<dbReference type="PANTHER" id="PTHR23028:SF53">
    <property type="entry name" value="ACYL_TRANSF_3 DOMAIN-CONTAINING PROTEIN"/>
    <property type="match status" value="1"/>
</dbReference>
<feature type="transmembrane region" description="Helical" evidence="1">
    <location>
        <begin position="311"/>
        <end position="329"/>
    </location>
</feature>